<accession>A0A0M9WEA6</accession>
<evidence type="ECO:0000313" key="1">
    <source>
        <dbReference type="EMBL" id="KOS41612.1"/>
    </source>
</evidence>
<organism evidence="1 2">
    <name type="scientific">Penicillium nordicum</name>
    <dbReference type="NCBI Taxonomy" id="229535"/>
    <lineage>
        <taxon>Eukaryota</taxon>
        <taxon>Fungi</taxon>
        <taxon>Dikarya</taxon>
        <taxon>Ascomycota</taxon>
        <taxon>Pezizomycotina</taxon>
        <taxon>Eurotiomycetes</taxon>
        <taxon>Eurotiomycetidae</taxon>
        <taxon>Eurotiales</taxon>
        <taxon>Aspergillaceae</taxon>
        <taxon>Penicillium</taxon>
    </lineage>
</organism>
<dbReference type="EMBL" id="LHQQ01000127">
    <property type="protein sequence ID" value="KOS41612.1"/>
    <property type="molecule type" value="Genomic_DNA"/>
</dbReference>
<keyword evidence="2" id="KW-1185">Reference proteome</keyword>
<gene>
    <name evidence="1" type="ORF">ACN38_g7543</name>
</gene>
<sequence>MPTQRRYVRPRGPSPFPGSSQTLNFAHAFAEQLLLSIQDSPTPDRSGMVVRLSPLHISSSLYRSEQSTFFLSLSLHYNLTSSVQDQKGSAFAGKRGK</sequence>
<evidence type="ECO:0000313" key="2">
    <source>
        <dbReference type="Proteomes" id="UP000037696"/>
    </source>
</evidence>
<reference evidence="1 2" key="1">
    <citation type="submission" date="2015-08" db="EMBL/GenBank/DDBJ databases">
        <title>Genome sequencing of Penicillium nordicum.</title>
        <authorList>
            <person name="Nguyen H.D."/>
            <person name="Seifert K.A."/>
        </authorList>
    </citation>
    <scope>NUCLEOTIDE SEQUENCE [LARGE SCALE GENOMIC DNA]</scope>
    <source>
        <strain evidence="1 2">DAOMC 185683</strain>
    </source>
</reference>
<comment type="caution">
    <text evidence="1">The sequence shown here is derived from an EMBL/GenBank/DDBJ whole genome shotgun (WGS) entry which is preliminary data.</text>
</comment>
<dbReference type="AlphaFoldDB" id="A0A0M9WEA6"/>
<dbReference type="Proteomes" id="UP000037696">
    <property type="component" value="Unassembled WGS sequence"/>
</dbReference>
<proteinExistence type="predicted"/>
<protein>
    <submittedName>
        <fullName evidence="1">Uncharacterized protein</fullName>
    </submittedName>
</protein>
<name>A0A0M9WEA6_9EURO</name>